<sequence>MYRPLNMKLVLIFMISTLLPLLLTTYVVARVYIERNSNDTSILIDNTLISLSQSLSGYLNELDQLTLIPYYNDDFISALKVMASESYESMSKYQVLSITNMLDSQLRFVRNTRKDIMSTLVVSDNKPLFYSTNNPLNDVTPNYEFAETDWYRKALQASGDAVFINPHKQDYFTRTKNESVFSVARTIREIPSKRPISVIIADANTVVLQKMFQDIDFHVPSHIVLLDQERNFVYANHEVSPVLFRPMPENHSIVRDGDSSYLVVRRTVAPYNWELVVLLSNSHLEQKTLWVYLNSALLYIICLVVAFLFYQGLSRKVMGPVKEIIKTMRKVEQGDFTARYPTHTKDEFDVIGQSLNSMIGELKQKIEMEYVLVLKQRNSEYKALQSQIQPHFLFNMLNGFITLNQIGERELLEKSIIDLTLLLRYILNHSDMTTLEEEMHLIEKYSSLQQLRFGHRLQVLMSCEDGVRPYKVPKLILQPLVENAIIHGVEPLNSPCTLTVAADTVWEDGVLFVRIRIEDDGVGFDTQLLDEHGQVGLANTRERLQLCFPDSLFRLESAVGVGTSIIIMIPEAHFHENYYSG</sequence>
<keyword evidence="6" id="KW-0812">Transmembrane</keyword>
<keyword evidence="2" id="KW-1003">Cell membrane</keyword>
<dbReference type="Proteomes" id="UP001652445">
    <property type="component" value="Unassembled WGS sequence"/>
</dbReference>
<evidence type="ECO:0000256" key="2">
    <source>
        <dbReference type="ARBA" id="ARBA00022475"/>
    </source>
</evidence>
<comment type="caution">
    <text evidence="8">The sequence shown here is derived from an EMBL/GenBank/DDBJ whole genome shotgun (WGS) entry which is preliminary data.</text>
</comment>
<keyword evidence="8" id="KW-0418">Kinase</keyword>
<evidence type="ECO:0000256" key="4">
    <source>
        <dbReference type="ARBA" id="ARBA00022679"/>
    </source>
</evidence>
<protein>
    <submittedName>
        <fullName evidence="8">Sensor histidine kinase</fullName>
    </submittedName>
</protein>
<dbReference type="InterPro" id="IPR003660">
    <property type="entry name" value="HAMP_dom"/>
</dbReference>
<evidence type="ECO:0000256" key="6">
    <source>
        <dbReference type="SAM" id="Phobius"/>
    </source>
</evidence>
<dbReference type="SUPFAM" id="SSF158472">
    <property type="entry name" value="HAMP domain-like"/>
    <property type="match status" value="1"/>
</dbReference>
<dbReference type="InterPro" id="IPR036890">
    <property type="entry name" value="HATPase_C_sf"/>
</dbReference>
<dbReference type="Gene3D" id="3.30.565.10">
    <property type="entry name" value="Histidine kinase-like ATPase, C-terminal domain"/>
    <property type="match status" value="1"/>
</dbReference>
<dbReference type="EMBL" id="JAOQIO010000025">
    <property type="protein sequence ID" value="MCU6792594.1"/>
    <property type="molecule type" value="Genomic_DNA"/>
</dbReference>
<evidence type="ECO:0000256" key="3">
    <source>
        <dbReference type="ARBA" id="ARBA00022553"/>
    </source>
</evidence>
<keyword evidence="9" id="KW-1185">Reference proteome</keyword>
<dbReference type="GO" id="GO:0016301">
    <property type="term" value="F:kinase activity"/>
    <property type="evidence" value="ECO:0007669"/>
    <property type="project" value="UniProtKB-KW"/>
</dbReference>
<dbReference type="CDD" id="cd06225">
    <property type="entry name" value="HAMP"/>
    <property type="match status" value="1"/>
</dbReference>
<dbReference type="PROSITE" id="PS50885">
    <property type="entry name" value="HAMP"/>
    <property type="match status" value="1"/>
</dbReference>
<gene>
    <name evidence="8" type="ORF">OB236_10720</name>
</gene>
<dbReference type="PANTHER" id="PTHR34220">
    <property type="entry name" value="SENSOR HISTIDINE KINASE YPDA"/>
    <property type="match status" value="1"/>
</dbReference>
<keyword evidence="6" id="KW-1133">Transmembrane helix</keyword>
<evidence type="ECO:0000256" key="1">
    <source>
        <dbReference type="ARBA" id="ARBA00004651"/>
    </source>
</evidence>
<accession>A0ABT2UFZ6</accession>
<dbReference type="PANTHER" id="PTHR34220:SF7">
    <property type="entry name" value="SENSOR HISTIDINE KINASE YPDA"/>
    <property type="match status" value="1"/>
</dbReference>
<dbReference type="InterPro" id="IPR050640">
    <property type="entry name" value="Bact_2-comp_sensor_kinase"/>
</dbReference>
<dbReference type="Pfam" id="PF06580">
    <property type="entry name" value="His_kinase"/>
    <property type="match status" value="1"/>
</dbReference>
<proteinExistence type="predicted"/>
<evidence type="ECO:0000256" key="5">
    <source>
        <dbReference type="ARBA" id="ARBA00023136"/>
    </source>
</evidence>
<feature type="domain" description="HAMP" evidence="7">
    <location>
        <begin position="315"/>
        <end position="367"/>
    </location>
</feature>
<keyword evidence="4" id="KW-0808">Transferase</keyword>
<dbReference type="Pfam" id="PF00672">
    <property type="entry name" value="HAMP"/>
    <property type="match status" value="1"/>
</dbReference>
<dbReference type="Gene3D" id="3.30.450.20">
    <property type="entry name" value="PAS domain"/>
    <property type="match status" value="2"/>
</dbReference>
<name>A0ABT2UFZ6_9BACL</name>
<reference evidence="8 9" key="1">
    <citation type="submission" date="2022-09" db="EMBL/GenBank/DDBJ databases">
        <authorList>
            <person name="Han X.L."/>
            <person name="Wang Q."/>
            <person name="Lu T."/>
        </authorList>
    </citation>
    <scope>NUCLEOTIDE SEQUENCE [LARGE SCALE GENOMIC DNA]</scope>
    <source>
        <strain evidence="8 9">WQ 127069</strain>
    </source>
</reference>
<keyword evidence="3" id="KW-0597">Phosphoprotein</keyword>
<feature type="transmembrane region" description="Helical" evidence="6">
    <location>
        <begin position="289"/>
        <end position="310"/>
    </location>
</feature>
<organism evidence="8 9">
    <name type="scientific">Paenibacillus baimaensis</name>
    <dbReference type="NCBI Taxonomy" id="2982185"/>
    <lineage>
        <taxon>Bacteria</taxon>
        <taxon>Bacillati</taxon>
        <taxon>Bacillota</taxon>
        <taxon>Bacilli</taxon>
        <taxon>Bacillales</taxon>
        <taxon>Paenibacillaceae</taxon>
        <taxon>Paenibacillus</taxon>
    </lineage>
</organism>
<dbReference type="Gene3D" id="6.10.340.10">
    <property type="match status" value="1"/>
</dbReference>
<evidence type="ECO:0000259" key="7">
    <source>
        <dbReference type="PROSITE" id="PS50885"/>
    </source>
</evidence>
<evidence type="ECO:0000313" key="8">
    <source>
        <dbReference type="EMBL" id="MCU6792594.1"/>
    </source>
</evidence>
<evidence type="ECO:0000313" key="9">
    <source>
        <dbReference type="Proteomes" id="UP001652445"/>
    </source>
</evidence>
<keyword evidence="5 6" id="KW-0472">Membrane</keyword>
<dbReference type="SMART" id="SM00304">
    <property type="entry name" value="HAMP"/>
    <property type="match status" value="1"/>
</dbReference>
<dbReference type="InterPro" id="IPR010559">
    <property type="entry name" value="Sig_transdc_His_kin_internal"/>
</dbReference>
<comment type="subcellular location">
    <subcellularLocation>
        <location evidence="1">Cell membrane</location>
        <topology evidence="1">Multi-pass membrane protein</topology>
    </subcellularLocation>
</comment>
<dbReference type="SUPFAM" id="SSF55874">
    <property type="entry name" value="ATPase domain of HSP90 chaperone/DNA topoisomerase II/histidine kinase"/>
    <property type="match status" value="1"/>
</dbReference>